<evidence type="ECO:0000256" key="1">
    <source>
        <dbReference type="ARBA" id="ARBA00023015"/>
    </source>
</evidence>
<dbReference type="GO" id="GO:0003700">
    <property type="term" value="F:DNA-binding transcription factor activity"/>
    <property type="evidence" value="ECO:0007669"/>
    <property type="project" value="InterPro"/>
</dbReference>
<reference evidence="5" key="1">
    <citation type="submission" date="2020-08" db="EMBL/GenBank/DDBJ databases">
        <title>Genome public.</title>
        <authorList>
            <person name="Liu C."/>
            <person name="Sun Q."/>
        </authorList>
    </citation>
    <scope>NUCLEOTIDE SEQUENCE</scope>
    <source>
        <strain evidence="5">NSJ-31</strain>
    </source>
</reference>
<evidence type="ECO:0000256" key="3">
    <source>
        <dbReference type="ARBA" id="ARBA00023163"/>
    </source>
</evidence>
<dbReference type="InterPro" id="IPR037923">
    <property type="entry name" value="HTH-like"/>
</dbReference>
<comment type="caution">
    <text evidence="5">The sequence shown here is derived from an EMBL/GenBank/DDBJ whole genome shotgun (WGS) entry which is preliminary data.</text>
</comment>
<evidence type="ECO:0000313" key="6">
    <source>
        <dbReference type="Proteomes" id="UP000653127"/>
    </source>
</evidence>
<keyword evidence="3" id="KW-0804">Transcription</keyword>
<accession>A0A926DVA2</accession>
<dbReference type="InterPro" id="IPR009057">
    <property type="entry name" value="Homeodomain-like_sf"/>
</dbReference>
<dbReference type="Gene3D" id="1.10.10.60">
    <property type="entry name" value="Homeodomain-like"/>
    <property type="match status" value="2"/>
</dbReference>
<dbReference type="Gene3D" id="2.60.120.280">
    <property type="entry name" value="Regulatory protein AraC"/>
    <property type="match status" value="1"/>
</dbReference>
<dbReference type="PROSITE" id="PS00041">
    <property type="entry name" value="HTH_ARAC_FAMILY_1"/>
    <property type="match status" value="1"/>
</dbReference>
<dbReference type="Pfam" id="PF12833">
    <property type="entry name" value="HTH_18"/>
    <property type="match status" value="1"/>
</dbReference>
<keyword evidence="6" id="KW-1185">Reference proteome</keyword>
<name>A0A926DVA2_9FIRM</name>
<dbReference type="InterPro" id="IPR018060">
    <property type="entry name" value="HTH_AraC"/>
</dbReference>
<dbReference type="GO" id="GO:0043565">
    <property type="term" value="F:sequence-specific DNA binding"/>
    <property type="evidence" value="ECO:0007669"/>
    <property type="project" value="InterPro"/>
</dbReference>
<dbReference type="InterPro" id="IPR013087">
    <property type="entry name" value="Znf_C2H2_type"/>
</dbReference>
<dbReference type="InterPro" id="IPR020449">
    <property type="entry name" value="Tscrpt_reg_AraC-type_HTH"/>
</dbReference>
<dbReference type="PROSITE" id="PS01124">
    <property type="entry name" value="HTH_ARAC_FAMILY_2"/>
    <property type="match status" value="1"/>
</dbReference>
<feature type="domain" description="HTH araC/xylS-type" evidence="4">
    <location>
        <begin position="189"/>
        <end position="287"/>
    </location>
</feature>
<evidence type="ECO:0000313" key="5">
    <source>
        <dbReference type="EMBL" id="MBC8545935.1"/>
    </source>
</evidence>
<proteinExistence type="predicted"/>
<keyword evidence="1" id="KW-0805">Transcription regulation</keyword>
<dbReference type="SMART" id="SM00342">
    <property type="entry name" value="HTH_ARAC"/>
    <property type="match status" value="1"/>
</dbReference>
<dbReference type="PANTHER" id="PTHR43280">
    <property type="entry name" value="ARAC-FAMILY TRANSCRIPTIONAL REGULATOR"/>
    <property type="match status" value="1"/>
</dbReference>
<evidence type="ECO:0000259" key="4">
    <source>
        <dbReference type="PROSITE" id="PS01124"/>
    </source>
</evidence>
<dbReference type="SUPFAM" id="SSF51215">
    <property type="entry name" value="Regulatory protein AraC"/>
    <property type="match status" value="1"/>
</dbReference>
<dbReference type="AlphaFoldDB" id="A0A926DVA2"/>
<dbReference type="CDD" id="cd06986">
    <property type="entry name" value="cupin_MmsR-like_N"/>
    <property type="match status" value="1"/>
</dbReference>
<dbReference type="PROSITE" id="PS00028">
    <property type="entry name" value="ZINC_FINGER_C2H2_1"/>
    <property type="match status" value="1"/>
</dbReference>
<dbReference type="Proteomes" id="UP000653127">
    <property type="component" value="Unassembled WGS sequence"/>
</dbReference>
<dbReference type="PRINTS" id="PR00032">
    <property type="entry name" value="HTHARAC"/>
</dbReference>
<gene>
    <name evidence="5" type="ORF">H8711_03140</name>
</gene>
<protein>
    <submittedName>
        <fullName evidence="5">Helix-turn-helix domain-containing protein</fullName>
    </submittedName>
</protein>
<dbReference type="SUPFAM" id="SSF46689">
    <property type="entry name" value="Homeodomain-like"/>
    <property type="match status" value="2"/>
</dbReference>
<dbReference type="InterPro" id="IPR018062">
    <property type="entry name" value="HTH_AraC-typ_CS"/>
</dbReference>
<organism evidence="5 6">
    <name type="scientific">Ligaoa zhengdingensis</name>
    <dbReference type="NCBI Taxonomy" id="2763658"/>
    <lineage>
        <taxon>Bacteria</taxon>
        <taxon>Bacillati</taxon>
        <taxon>Bacillota</taxon>
        <taxon>Clostridia</taxon>
        <taxon>Eubacteriales</taxon>
        <taxon>Oscillospiraceae</taxon>
        <taxon>Ligaoa</taxon>
    </lineage>
</organism>
<dbReference type="PANTHER" id="PTHR43280:SF30">
    <property type="entry name" value="MMSAB OPERON REGULATORY PROTEIN"/>
    <property type="match status" value="1"/>
</dbReference>
<keyword evidence="2" id="KW-0238">DNA-binding</keyword>
<dbReference type="Pfam" id="PF02311">
    <property type="entry name" value="AraC_binding"/>
    <property type="match status" value="1"/>
</dbReference>
<sequence length="304" mass="33848">MAGFDCNRKVGDRLAGNSYKHSFKPKIRENLGLAVYNCGFQKCEGGYTWGPALRDHYLIHYVTAGKGVYKVDGHTYELHAGMMFAVFESSVVSYTADLDDPWEYYWVGFNGTDAERLVKLLPFSKEMPVLDAPNSEVFRSALLDIYNNAGSGPADEAKMVGYLYLFLSALIALSSSGEKYSSSGALYVENALRFIRYNYSRKIDICDIAANIGVSRSHLYRIFVKHLSMSPNEYLARFRINEACALLRSSSLSIGEIANSVGFDDQLYFSRVFKKYKGVAPSRYIAQTEPDGKAPPAPAAKRGV</sequence>
<dbReference type="EMBL" id="JACRST010000002">
    <property type="protein sequence ID" value="MBC8545935.1"/>
    <property type="molecule type" value="Genomic_DNA"/>
</dbReference>
<evidence type="ECO:0000256" key="2">
    <source>
        <dbReference type="ARBA" id="ARBA00023125"/>
    </source>
</evidence>
<dbReference type="InterPro" id="IPR003313">
    <property type="entry name" value="AraC-bd"/>
</dbReference>